<organism evidence="1 2">
    <name type="scientific">Alkalimarinus alittae</name>
    <dbReference type="NCBI Taxonomy" id="2961619"/>
    <lineage>
        <taxon>Bacteria</taxon>
        <taxon>Pseudomonadati</taxon>
        <taxon>Pseudomonadota</taxon>
        <taxon>Gammaproteobacteria</taxon>
        <taxon>Alteromonadales</taxon>
        <taxon>Alteromonadaceae</taxon>
        <taxon>Alkalimarinus</taxon>
    </lineage>
</organism>
<proteinExistence type="predicted"/>
<reference evidence="1" key="1">
    <citation type="submission" date="2022-06" db="EMBL/GenBank/DDBJ databases">
        <title>Alkalimarinus sp. nov., isolated from gut of a Alitta virens.</title>
        <authorList>
            <person name="Yang A.I."/>
            <person name="Shin N.-R."/>
        </authorList>
    </citation>
    <scope>NUCLEOTIDE SEQUENCE</scope>
    <source>
        <strain evidence="1">A2M4</strain>
    </source>
</reference>
<sequence>MSPLFKEIDSQASPLGQISLRQRRIPVLGDRDIYEVKLGDEFLMSSMFVEAEEALSRLGLAALEGDKLTLSSGGLG</sequence>
<dbReference type="EMBL" id="CP100390">
    <property type="protein sequence ID" value="UZE94987.1"/>
    <property type="molecule type" value="Genomic_DNA"/>
</dbReference>
<name>A0ABY6MZ02_9ALTE</name>
<evidence type="ECO:0000313" key="2">
    <source>
        <dbReference type="Proteomes" id="UP001163739"/>
    </source>
</evidence>
<dbReference type="RefSeq" id="WP_265046479.1">
    <property type="nucleotide sequence ID" value="NZ_CP100390.1"/>
</dbReference>
<protein>
    <submittedName>
        <fullName evidence="1">Uncharacterized protein</fullName>
    </submittedName>
</protein>
<dbReference type="Proteomes" id="UP001163739">
    <property type="component" value="Chromosome"/>
</dbReference>
<gene>
    <name evidence="1" type="ORF">NKI27_13035</name>
</gene>
<accession>A0ABY6MZ02</accession>
<evidence type="ECO:0000313" key="1">
    <source>
        <dbReference type="EMBL" id="UZE94987.1"/>
    </source>
</evidence>
<keyword evidence="2" id="KW-1185">Reference proteome</keyword>